<dbReference type="Proteomes" id="UP001054837">
    <property type="component" value="Unassembled WGS sequence"/>
</dbReference>
<gene>
    <name evidence="2" type="ORF">CDAR_615561</name>
</gene>
<comment type="caution">
    <text evidence="2">The sequence shown here is derived from an EMBL/GenBank/DDBJ whole genome shotgun (WGS) entry which is preliminary data.</text>
</comment>
<sequence>MTRYISRSLAGTKTYGGSGGKEGEKKNAPTSFSPAPPWLSAGRRWKLRLPCSNWLEIIACYWPPALSSQLASGHSLTFSSASCVGAIVCSLENFWIRLQSCFVDPKRTQLGSSDML</sequence>
<keyword evidence="3" id="KW-1185">Reference proteome</keyword>
<evidence type="ECO:0000256" key="1">
    <source>
        <dbReference type="SAM" id="MobiDB-lite"/>
    </source>
</evidence>
<name>A0AAV4RZF3_9ARAC</name>
<evidence type="ECO:0000313" key="3">
    <source>
        <dbReference type="Proteomes" id="UP001054837"/>
    </source>
</evidence>
<dbReference type="AlphaFoldDB" id="A0AAV4RZF3"/>
<evidence type="ECO:0000313" key="2">
    <source>
        <dbReference type="EMBL" id="GIY25188.1"/>
    </source>
</evidence>
<protein>
    <submittedName>
        <fullName evidence="2">Uncharacterized protein</fullName>
    </submittedName>
</protein>
<feature type="region of interest" description="Disordered" evidence="1">
    <location>
        <begin position="1"/>
        <end position="36"/>
    </location>
</feature>
<accession>A0AAV4RZF3</accession>
<dbReference type="EMBL" id="BPLQ01006783">
    <property type="protein sequence ID" value="GIY25188.1"/>
    <property type="molecule type" value="Genomic_DNA"/>
</dbReference>
<proteinExistence type="predicted"/>
<reference evidence="2 3" key="1">
    <citation type="submission" date="2021-06" db="EMBL/GenBank/DDBJ databases">
        <title>Caerostris darwini draft genome.</title>
        <authorList>
            <person name="Kono N."/>
            <person name="Arakawa K."/>
        </authorList>
    </citation>
    <scope>NUCLEOTIDE SEQUENCE [LARGE SCALE GENOMIC DNA]</scope>
</reference>
<organism evidence="2 3">
    <name type="scientific">Caerostris darwini</name>
    <dbReference type="NCBI Taxonomy" id="1538125"/>
    <lineage>
        <taxon>Eukaryota</taxon>
        <taxon>Metazoa</taxon>
        <taxon>Ecdysozoa</taxon>
        <taxon>Arthropoda</taxon>
        <taxon>Chelicerata</taxon>
        <taxon>Arachnida</taxon>
        <taxon>Araneae</taxon>
        <taxon>Araneomorphae</taxon>
        <taxon>Entelegynae</taxon>
        <taxon>Araneoidea</taxon>
        <taxon>Araneidae</taxon>
        <taxon>Caerostris</taxon>
    </lineage>
</organism>